<dbReference type="EMBL" id="KQ977649">
    <property type="protein sequence ID" value="KYN00720.1"/>
    <property type="molecule type" value="Genomic_DNA"/>
</dbReference>
<protein>
    <submittedName>
        <fullName evidence="2">Uncharacterized protein</fullName>
    </submittedName>
</protein>
<keyword evidence="3" id="KW-1185">Reference proteome</keyword>
<evidence type="ECO:0000256" key="1">
    <source>
        <dbReference type="SAM" id="MobiDB-lite"/>
    </source>
</evidence>
<feature type="compositionally biased region" description="Low complexity" evidence="1">
    <location>
        <begin position="101"/>
        <end position="115"/>
    </location>
</feature>
<dbReference type="AlphaFoldDB" id="A0A195CJ18"/>
<dbReference type="Proteomes" id="UP000078542">
    <property type="component" value="Unassembled WGS sequence"/>
</dbReference>
<gene>
    <name evidence="2" type="ORF">ALC62_08402</name>
</gene>
<accession>A0A195CJ18</accession>
<proteinExistence type="predicted"/>
<reference evidence="2 3" key="1">
    <citation type="submission" date="2016-03" db="EMBL/GenBank/DDBJ databases">
        <title>Cyphomyrmex costatus WGS genome.</title>
        <authorList>
            <person name="Nygaard S."/>
            <person name="Hu H."/>
            <person name="Boomsma J."/>
            <person name="Zhang G."/>
        </authorList>
    </citation>
    <scope>NUCLEOTIDE SEQUENCE [LARGE SCALE GENOMIC DNA]</scope>
    <source>
        <strain evidence="2">MS0001</strain>
        <tissue evidence="2">Whole body</tissue>
    </source>
</reference>
<feature type="region of interest" description="Disordered" evidence="1">
    <location>
        <begin position="86"/>
        <end position="125"/>
    </location>
</feature>
<evidence type="ECO:0000313" key="3">
    <source>
        <dbReference type="Proteomes" id="UP000078542"/>
    </source>
</evidence>
<evidence type="ECO:0000313" key="2">
    <source>
        <dbReference type="EMBL" id="KYN00720.1"/>
    </source>
</evidence>
<name>A0A195CJ18_9HYME</name>
<organism evidence="2 3">
    <name type="scientific">Cyphomyrmex costatus</name>
    <dbReference type="NCBI Taxonomy" id="456900"/>
    <lineage>
        <taxon>Eukaryota</taxon>
        <taxon>Metazoa</taxon>
        <taxon>Ecdysozoa</taxon>
        <taxon>Arthropoda</taxon>
        <taxon>Hexapoda</taxon>
        <taxon>Insecta</taxon>
        <taxon>Pterygota</taxon>
        <taxon>Neoptera</taxon>
        <taxon>Endopterygota</taxon>
        <taxon>Hymenoptera</taxon>
        <taxon>Apocrita</taxon>
        <taxon>Aculeata</taxon>
        <taxon>Formicoidea</taxon>
        <taxon>Formicidae</taxon>
        <taxon>Myrmicinae</taxon>
        <taxon>Cyphomyrmex</taxon>
    </lineage>
</organism>
<sequence length="197" mass="22107">MISTVFADSYYELDCTKLYDYRASVIAFVCTAAESRGLKSYATSRECCWRRSYRNDYQSRYDYNSASSSHTRGSWSSGSGYGMRQSNYPPSEYHRHNNYDNRQQSSRNNYNQNAQHGYHSQRRNEGGFAEEPLREMDGGCKCQVAKCTPPAAFFYLTASRGPGVLPPGVEPPCSGGLPLLALELPVLPPTRAPHAFP</sequence>